<dbReference type="EMBL" id="AP027925">
    <property type="protein sequence ID" value="BED92334.1"/>
    <property type="molecule type" value="Genomic_DNA"/>
</dbReference>
<reference evidence="7" key="1">
    <citation type="journal article" date="2023" name="ISME J.">
        <title>Emergence of putative energy parasites within Clostridia revealed by genome analysis of a novel endosymbiotic clade.</title>
        <authorList>
            <person name="Takahashi K."/>
            <person name="Kuwahara H."/>
            <person name="Horikawa Y."/>
            <person name="Izawa K."/>
            <person name="Kato D."/>
            <person name="Inagaki T."/>
            <person name="Yuki M."/>
            <person name="Ohkuma M."/>
            <person name="Hongoh Y."/>
        </authorList>
    </citation>
    <scope>NUCLEOTIDE SEQUENCE</scope>
    <source>
        <strain evidence="7">RsTa-C01</strain>
    </source>
</reference>
<dbReference type="Pfam" id="PF03652">
    <property type="entry name" value="RuvX"/>
    <property type="match status" value="1"/>
</dbReference>
<protein>
    <recommendedName>
        <fullName evidence="5">Putative pre-16S rRNA nuclease</fullName>
        <ecNumber evidence="5">3.1.-.-</ecNumber>
    </recommendedName>
</protein>
<dbReference type="InterPro" id="IPR006641">
    <property type="entry name" value="YqgF/RNaseH-like_dom"/>
</dbReference>
<organism evidence="7">
    <name type="scientific">Candidatus Paraimprobicoccus trichonymphae</name>
    <dbReference type="NCBI Taxonomy" id="3033793"/>
    <lineage>
        <taxon>Bacteria</taxon>
        <taxon>Bacillati</taxon>
        <taxon>Bacillota</taxon>
        <taxon>Clostridia</taxon>
        <taxon>Candidatus Paraimprobicoccus</taxon>
    </lineage>
</organism>
<comment type="similarity">
    <text evidence="5">Belongs to the YqgF HJR family.</text>
</comment>
<evidence type="ECO:0000256" key="1">
    <source>
        <dbReference type="ARBA" id="ARBA00022490"/>
    </source>
</evidence>
<dbReference type="GO" id="GO:0016788">
    <property type="term" value="F:hydrolase activity, acting on ester bonds"/>
    <property type="evidence" value="ECO:0007669"/>
    <property type="project" value="UniProtKB-UniRule"/>
</dbReference>
<sequence length="140" mass="16118">MIILSIDFGTSRTGLAMCDNQELLAYPLRTIFEKNELTLSIKISKIISKNSVDLIVVGLPKNMNGSIGKSVNKILEFSEILKKFTDKKIIFWDERNTTNLALHYLNKTNTRNKKRKKILDTVVAVIILEEYLRFKNKDNL</sequence>
<feature type="domain" description="YqgF/RNase H-like" evidence="6">
    <location>
        <begin position="1"/>
        <end position="101"/>
    </location>
</feature>
<dbReference type="EC" id="3.1.-.-" evidence="5"/>
<evidence type="ECO:0000256" key="3">
    <source>
        <dbReference type="ARBA" id="ARBA00022722"/>
    </source>
</evidence>
<gene>
    <name evidence="7" type="ORF">RsTaC01_0025</name>
</gene>
<evidence type="ECO:0000259" key="6">
    <source>
        <dbReference type="SMART" id="SM00732"/>
    </source>
</evidence>
<comment type="function">
    <text evidence="5">Could be a nuclease involved in processing of the 5'-end of pre-16S rRNA.</text>
</comment>
<dbReference type="PANTHER" id="PTHR33317">
    <property type="entry name" value="POLYNUCLEOTIDYL TRANSFERASE, RIBONUCLEASE H-LIKE SUPERFAMILY PROTEIN"/>
    <property type="match status" value="1"/>
</dbReference>
<dbReference type="InterPro" id="IPR037027">
    <property type="entry name" value="YqgF/RNaseH-like_dom_sf"/>
</dbReference>
<dbReference type="KEGG" id="ptrh:RsTaC01_0025"/>
<evidence type="ECO:0000256" key="2">
    <source>
        <dbReference type="ARBA" id="ARBA00022517"/>
    </source>
</evidence>
<dbReference type="InterPro" id="IPR005227">
    <property type="entry name" value="YqgF"/>
</dbReference>
<dbReference type="CDD" id="cd16964">
    <property type="entry name" value="YqgF"/>
    <property type="match status" value="1"/>
</dbReference>
<dbReference type="AlphaFoldDB" id="A0AA48I592"/>
<keyword evidence="4 5" id="KW-0378">Hydrolase</keyword>
<dbReference type="NCBIfam" id="TIGR00250">
    <property type="entry name" value="RNAse_H_YqgF"/>
    <property type="match status" value="1"/>
</dbReference>
<evidence type="ECO:0000256" key="4">
    <source>
        <dbReference type="ARBA" id="ARBA00022801"/>
    </source>
</evidence>
<evidence type="ECO:0000313" key="7">
    <source>
        <dbReference type="EMBL" id="BED92334.1"/>
    </source>
</evidence>
<dbReference type="Gene3D" id="3.30.420.140">
    <property type="entry name" value="YqgF/RNase H-like domain"/>
    <property type="match status" value="1"/>
</dbReference>
<dbReference type="SUPFAM" id="SSF53098">
    <property type="entry name" value="Ribonuclease H-like"/>
    <property type="match status" value="1"/>
</dbReference>
<accession>A0AA48I592</accession>
<proteinExistence type="inferred from homology"/>
<dbReference type="PANTHER" id="PTHR33317:SF4">
    <property type="entry name" value="POLYNUCLEOTIDYL TRANSFERASE, RIBONUCLEASE H-LIKE SUPERFAMILY PROTEIN"/>
    <property type="match status" value="1"/>
</dbReference>
<dbReference type="HAMAP" id="MF_00651">
    <property type="entry name" value="Nuclease_YqgF"/>
    <property type="match status" value="1"/>
</dbReference>
<dbReference type="InterPro" id="IPR012337">
    <property type="entry name" value="RNaseH-like_sf"/>
</dbReference>
<evidence type="ECO:0000256" key="5">
    <source>
        <dbReference type="HAMAP-Rule" id="MF_00651"/>
    </source>
</evidence>
<dbReference type="GO" id="GO:0000967">
    <property type="term" value="P:rRNA 5'-end processing"/>
    <property type="evidence" value="ECO:0007669"/>
    <property type="project" value="UniProtKB-UniRule"/>
</dbReference>
<dbReference type="SMART" id="SM00732">
    <property type="entry name" value="YqgFc"/>
    <property type="match status" value="1"/>
</dbReference>
<dbReference type="GO" id="GO:0004518">
    <property type="term" value="F:nuclease activity"/>
    <property type="evidence" value="ECO:0007669"/>
    <property type="project" value="UniProtKB-KW"/>
</dbReference>
<keyword evidence="2 5" id="KW-0690">Ribosome biogenesis</keyword>
<name>A0AA48I592_9FIRM</name>
<keyword evidence="1 5" id="KW-0963">Cytoplasm</keyword>
<keyword evidence="3 5" id="KW-0540">Nuclease</keyword>
<comment type="subcellular location">
    <subcellularLocation>
        <location evidence="5">Cytoplasm</location>
    </subcellularLocation>
</comment>
<dbReference type="GO" id="GO:0005829">
    <property type="term" value="C:cytosol"/>
    <property type="evidence" value="ECO:0007669"/>
    <property type="project" value="TreeGrafter"/>
</dbReference>
<dbReference type="Proteomes" id="UP001335720">
    <property type="component" value="Chromosome"/>
</dbReference>